<gene>
    <name evidence="2" type="ORF">LXN57_39150</name>
</gene>
<accession>A0ABT0YDJ9</accession>
<organism evidence="2 3">
    <name type="scientific">Paractinoplanes hotanensis</name>
    <dbReference type="NCBI Taxonomy" id="2906497"/>
    <lineage>
        <taxon>Bacteria</taxon>
        <taxon>Bacillati</taxon>
        <taxon>Actinomycetota</taxon>
        <taxon>Actinomycetes</taxon>
        <taxon>Micromonosporales</taxon>
        <taxon>Micromonosporaceae</taxon>
        <taxon>Paractinoplanes</taxon>
    </lineage>
</organism>
<feature type="compositionally biased region" description="Gly residues" evidence="1">
    <location>
        <begin position="292"/>
        <end position="301"/>
    </location>
</feature>
<feature type="compositionally biased region" description="Low complexity" evidence="1">
    <location>
        <begin position="454"/>
        <end position="464"/>
    </location>
</feature>
<feature type="compositionally biased region" description="Pro residues" evidence="1">
    <location>
        <begin position="210"/>
        <end position="270"/>
    </location>
</feature>
<feature type="compositionally biased region" description="Low complexity" evidence="1">
    <location>
        <begin position="357"/>
        <end position="370"/>
    </location>
</feature>
<comment type="caution">
    <text evidence="2">The sequence shown here is derived from an EMBL/GenBank/DDBJ whole genome shotgun (WGS) entry which is preliminary data.</text>
</comment>
<dbReference type="RefSeq" id="WP_251803283.1">
    <property type="nucleotide sequence ID" value="NZ_JAMQOL010000062.1"/>
</dbReference>
<dbReference type="EMBL" id="JAMQOL010000062">
    <property type="protein sequence ID" value="MCM4083583.1"/>
    <property type="molecule type" value="Genomic_DNA"/>
</dbReference>
<dbReference type="Proteomes" id="UP001523216">
    <property type="component" value="Unassembled WGS sequence"/>
</dbReference>
<feature type="non-terminal residue" evidence="2">
    <location>
        <position position="477"/>
    </location>
</feature>
<evidence type="ECO:0000313" key="2">
    <source>
        <dbReference type="EMBL" id="MCM4083583.1"/>
    </source>
</evidence>
<name>A0ABT0YDJ9_9ACTN</name>
<feature type="compositionally biased region" description="Gly residues" evidence="1">
    <location>
        <begin position="271"/>
        <end position="284"/>
    </location>
</feature>
<sequence length="477" mass="46688">MPIDNRLDYQAYVDQPGGWRLLRSAVVGGAALATDAGKAYAASLVSPQSLADTGAAFDRAQQALTWIERVLREHSQAVAGEGKPWQGPAAEAFLQKMTDIADNVRSHAEAIKGSPATGISYNVPEQMYRAGNALAYAQRNVKYWDSAYATLARMSGAPVGKDGLVAITGGAYEKPMARMMAYEIDQLVKVYDEIKVAEFQQPPGADPSNVPSPPPPSVPPPPPPSEVPPPSSVPPPSEVPPPSSVPPPSEVPPPSPVPPPSGAAPPPPGGVPGLGGGGTGGGGNLPPPGGVPNLGGPGGNGPLNLGRVPPPGGVPNLDIPDGNGLSPADLPAPPPPGGFPGGVPGGVPLVPAPAGGPPRTGTGGNSAVPSPVRPPAPPPVDLPNRPGTGLTPPAGLDRPVAGGPLPAPRPPALPTGPGAGSIGTGVNVPGLPGGVPGVSTPGANLPGLPGGVPGVSTPGANLPGLPGGVPGVSTPGA</sequence>
<feature type="compositionally biased region" description="Low complexity" evidence="1">
    <location>
        <begin position="437"/>
        <end position="447"/>
    </location>
</feature>
<evidence type="ECO:0000256" key="1">
    <source>
        <dbReference type="SAM" id="MobiDB-lite"/>
    </source>
</evidence>
<feature type="compositionally biased region" description="Pro residues" evidence="1">
    <location>
        <begin position="371"/>
        <end position="381"/>
    </location>
</feature>
<keyword evidence="3" id="KW-1185">Reference proteome</keyword>
<reference evidence="2 3" key="1">
    <citation type="submission" date="2022-06" db="EMBL/GenBank/DDBJ databases">
        <title>Actinoplanes abujensis sp. nov., isolated from Nigerian arid soil.</title>
        <authorList>
            <person name="Ding P."/>
        </authorList>
    </citation>
    <scope>NUCLEOTIDE SEQUENCE [LARGE SCALE GENOMIC DNA]</scope>
    <source>
        <strain evidence="3">TRM88002</strain>
    </source>
</reference>
<protein>
    <submittedName>
        <fullName evidence="2">WXG100 family type VII secretion target</fullName>
    </submittedName>
</protein>
<feature type="compositionally biased region" description="Pro residues" evidence="1">
    <location>
        <begin position="405"/>
        <end position="414"/>
    </location>
</feature>
<dbReference type="Gene3D" id="1.10.287.1060">
    <property type="entry name" value="ESAT-6-like"/>
    <property type="match status" value="1"/>
</dbReference>
<evidence type="ECO:0000313" key="3">
    <source>
        <dbReference type="Proteomes" id="UP001523216"/>
    </source>
</evidence>
<feature type="region of interest" description="Disordered" evidence="1">
    <location>
        <begin position="200"/>
        <end position="477"/>
    </location>
</feature>
<proteinExistence type="predicted"/>